<proteinExistence type="predicted"/>
<dbReference type="Proteomes" id="UP001145114">
    <property type="component" value="Unassembled WGS sequence"/>
</dbReference>
<accession>A0ACC1HG31</accession>
<evidence type="ECO:0000313" key="1">
    <source>
        <dbReference type="EMBL" id="KAJ1675306.1"/>
    </source>
</evidence>
<protein>
    <submittedName>
        <fullName evidence="1">Uncharacterized protein</fullName>
    </submittedName>
</protein>
<reference evidence="1" key="1">
    <citation type="submission" date="2022-06" db="EMBL/GenBank/DDBJ databases">
        <title>Phylogenomic reconstructions and comparative analyses of Kickxellomycotina fungi.</title>
        <authorList>
            <person name="Reynolds N.K."/>
            <person name="Stajich J.E."/>
            <person name="Barry K."/>
            <person name="Grigoriev I.V."/>
            <person name="Crous P."/>
            <person name="Smith M.E."/>
        </authorList>
    </citation>
    <scope>NUCLEOTIDE SEQUENCE</scope>
    <source>
        <strain evidence="1">RSA 2271</strain>
    </source>
</reference>
<gene>
    <name evidence="1" type="ORF">EV182_001523</name>
</gene>
<name>A0ACC1HG31_9FUNG</name>
<comment type="caution">
    <text evidence="1">The sequence shown here is derived from an EMBL/GenBank/DDBJ whole genome shotgun (WGS) entry which is preliminary data.</text>
</comment>
<evidence type="ECO:0000313" key="2">
    <source>
        <dbReference type="Proteomes" id="UP001145114"/>
    </source>
</evidence>
<feature type="non-terminal residue" evidence="1">
    <location>
        <position position="1"/>
    </location>
</feature>
<dbReference type="EMBL" id="JAMZIH010005370">
    <property type="protein sequence ID" value="KAJ1675306.1"/>
    <property type="molecule type" value="Genomic_DNA"/>
</dbReference>
<organism evidence="1 2">
    <name type="scientific">Spiromyces aspiralis</name>
    <dbReference type="NCBI Taxonomy" id="68401"/>
    <lineage>
        <taxon>Eukaryota</taxon>
        <taxon>Fungi</taxon>
        <taxon>Fungi incertae sedis</taxon>
        <taxon>Zoopagomycota</taxon>
        <taxon>Kickxellomycotina</taxon>
        <taxon>Kickxellomycetes</taxon>
        <taxon>Kickxellales</taxon>
        <taxon>Kickxellaceae</taxon>
        <taxon>Spiromyces</taxon>
    </lineage>
</organism>
<sequence>TGMHPRELYEVRLRDRKVTEPLLLSVLAVASRYSDDPRVQQTPSYLSGSSFYERAKAKLADLFERDMIENILTLNNLAMYAVGLPVANRGWYFSGIAMRMSTQMSLQKIDAPGRIPGASMLSGPGMESARRAFWTTVFLESLASFASGEPPSTTQEDIHVGEPCDESGVSKYLAQLSVFLLRVSKLNGNRHPESVTFSPEYTTLHHDMVAWYESLPDQLRVRQNTVEREIAKDPQTLAAKVFLHCVYNAAIIALHQPRINLVRVDPVHPSASADATASTPKTTTIAPSPISAGGSSGGAKGHRTGPDASVISANRHQASSPSQSRRGDSTTSSQPDNDRQWQLIAQQKCFSAACTITEILVLTRHLDVRYHLVTVGFSIFMAGVVYVTALSCTQPNSPESQFSMNCLKQHMAVLEKLGKYFAFHYMMAKHIQTQLSGVQKDVPAMRSTATGTAPLSSADTTASSSPPLRAAPTSSTTPHSNLAAASATVASGPSDRGARQQQQQQSPIRLDVPSQQDMLSGDVDIDFLSLLSNPPSSLTESLSESMLNLPPVANVGAMASGSLFSSMLGQLMPGVMPFNLGALEGVGFDFSTLAAMAATSGDAGLMGSTAMAPGFSMNMPVFAAKQQPHQRQQQQQSRQFQPPMQTHPPQNTAGNSGIGIYANYPGISELLSLASSIPSQVPNTAADNRECVHTAGRLLHSDGNNNSQQHQQQCPQATSWAAAPLSSSPPPPPTYGSCSPVNGRDQII</sequence>
<keyword evidence="2" id="KW-1185">Reference proteome</keyword>